<dbReference type="Proteomes" id="UP000018144">
    <property type="component" value="Unassembled WGS sequence"/>
</dbReference>
<evidence type="ECO:0000313" key="1">
    <source>
        <dbReference type="EMBL" id="CCX11723.1"/>
    </source>
</evidence>
<protein>
    <submittedName>
        <fullName evidence="1">Uncharacterized protein</fullName>
    </submittedName>
</protein>
<organism evidence="1 2">
    <name type="scientific">Pyronema omphalodes (strain CBS 100304)</name>
    <name type="common">Pyronema confluens</name>
    <dbReference type="NCBI Taxonomy" id="1076935"/>
    <lineage>
        <taxon>Eukaryota</taxon>
        <taxon>Fungi</taxon>
        <taxon>Dikarya</taxon>
        <taxon>Ascomycota</taxon>
        <taxon>Pezizomycotina</taxon>
        <taxon>Pezizomycetes</taxon>
        <taxon>Pezizales</taxon>
        <taxon>Pyronemataceae</taxon>
        <taxon>Pyronema</taxon>
    </lineage>
</organism>
<gene>
    <name evidence="1" type="ORF">PCON_11317</name>
</gene>
<sequence length="64" mass="7282">MNPRSWRSPVTASHDANRERDDTSILLGVFIGADIYKPVRSKTDLIKVLNIEKVIREDGPAKKY</sequence>
<dbReference type="EMBL" id="HF935642">
    <property type="protein sequence ID" value="CCX11723.1"/>
    <property type="molecule type" value="Genomic_DNA"/>
</dbReference>
<dbReference type="AlphaFoldDB" id="U4L526"/>
<keyword evidence="2" id="KW-1185">Reference proteome</keyword>
<name>U4L526_PYROM</name>
<accession>U4L526</accession>
<reference evidence="1 2" key="1">
    <citation type="journal article" date="2013" name="PLoS Genet.">
        <title>The genome and development-dependent transcriptomes of Pyronema confluens: a window into fungal evolution.</title>
        <authorList>
            <person name="Traeger S."/>
            <person name="Altegoer F."/>
            <person name="Freitag M."/>
            <person name="Gabaldon T."/>
            <person name="Kempken F."/>
            <person name="Kumar A."/>
            <person name="Marcet-Houben M."/>
            <person name="Poggeler S."/>
            <person name="Stajich J.E."/>
            <person name="Nowrousian M."/>
        </authorList>
    </citation>
    <scope>NUCLEOTIDE SEQUENCE [LARGE SCALE GENOMIC DNA]</scope>
    <source>
        <strain evidence="2">CBS 100304</strain>
        <tissue evidence="1">Vegetative mycelium</tissue>
    </source>
</reference>
<evidence type="ECO:0000313" key="2">
    <source>
        <dbReference type="Proteomes" id="UP000018144"/>
    </source>
</evidence>
<proteinExistence type="predicted"/>